<dbReference type="OrthoDB" id="188180at2"/>
<evidence type="ECO:0000313" key="5">
    <source>
        <dbReference type="Proteomes" id="UP000184550"/>
    </source>
</evidence>
<evidence type="ECO:0000313" key="4">
    <source>
        <dbReference type="EMBL" id="VXD15481.1"/>
    </source>
</evidence>
<dbReference type="SUPFAM" id="SSF56954">
    <property type="entry name" value="Outer membrane efflux proteins (OEP)"/>
    <property type="match status" value="1"/>
</dbReference>
<dbReference type="Gene3D" id="1.20.1600.10">
    <property type="entry name" value="Outer membrane efflux proteins (OEP)"/>
    <property type="match status" value="1"/>
</dbReference>
<feature type="compositionally biased region" description="Low complexity" evidence="3">
    <location>
        <begin position="1"/>
        <end position="16"/>
    </location>
</feature>
<name>A0A7Z9BM92_9CYAN</name>
<comment type="similarity">
    <text evidence="1">Belongs to the outer membrane factor (OMF) (TC 1.B.17) family.</text>
</comment>
<dbReference type="RefSeq" id="WP_083619731.1">
    <property type="nucleotide sequence ID" value="NZ_LR734861.1"/>
</dbReference>
<comment type="caution">
    <text evidence="4">The sequence shown here is derived from an EMBL/GenBank/DDBJ whole genome shotgun (WGS) entry which is preliminary data.</text>
</comment>
<dbReference type="Pfam" id="PF02321">
    <property type="entry name" value="OEP"/>
    <property type="match status" value="1"/>
</dbReference>
<dbReference type="InterPro" id="IPR003423">
    <property type="entry name" value="OMP_efflux"/>
</dbReference>
<dbReference type="Proteomes" id="UP000184550">
    <property type="component" value="Unassembled WGS sequence"/>
</dbReference>
<organism evidence="4 5">
    <name type="scientific">Planktothrix serta PCC 8927</name>
    <dbReference type="NCBI Taxonomy" id="671068"/>
    <lineage>
        <taxon>Bacteria</taxon>
        <taxon>Bacillati</taxon>
        <taxon>Cyanobacteriota</taxon>
        <taxon>Cyanophyceae</taxon>
        <taxon>Oscillatoriophycideae</taxon>
        <taxon>Oscillatoriales</taxon>
        <taxon>Microcoleaceae</taxon>
        <taxon>Planktothrix</taxon>
    </lineage>
</organism>
<gene>
    <name evidence="4" type="ORF">PL8927_480057</name>
</gene>
<sequence>MEEQQNLELESSLNSEHSPEPEPLRFLPLGMILTLISGLGGILIIALPSQPINNQSASPRSNLELFSPLISPTKNTQTISPVSQPSPVISTPFIRGNLMATSELKTNNYVKILEENSRDHSAGIQPNFLEGNIDLIPHAEQLNIDDYSSEDGREDPAPTGIIENNVNTLNLTANRPQYQMITQQSTDVQPSPSVPDVSEPDGVELTLRDVIILALENNRTIKNQHLERIVQRQDLIVAEDKFNPDFTPSLSIGWDNISQGTSTVITSGLVLGAKVVIKIPTGGEFNFGWVGRGQRENNQGSGLSDRDILRQNLELVFTQPLLKGSGAEVNRASIEVARITETINLLDLKSILINKITEIILAYRNLLQAQEQVKIALESLEIAQQEVENTKVWIEAGRRARAELITPQTQVTRQEISLLTAENNLKQQRLNLLELLDIDEDVNIIVSENLEIKPQTFDWNQFRQLGLDNQPSYLQAKLNLERVKTNLIIAENNRRWNINLETRVIHQPAPDIIDNQTDLRAGLTFSKTLGDRNLEREFQRSRVDVLQAENNLTEAVQKIEIDLSKSLEDIQANLKKVELSRRETQLAEQQLRNEADKVKLGVENSSLVNLVDFQSQLNQAKNNELNAIIEYFNALTNLEQSLGITLDNLDITLEQQPLQNDE</sequence>
<reference evidence="4" key="1">
    <citation type="submission" date="2019-10" db="EMBL/GenBank/DDBJ databases">
        <authorList>
            <consortium name="Genoscope - CEA"/>
            <person name="William W."/>
        </authorList>
    </citation>
    <scope>NUCLEOTIDE SEQUENCE [LARGE SCALE GENOMIC DNA]</scope>
    <source>
        <strain evidence="4">BBR_PRJEB10992</strain>
    </source>
</reference>
<protein>
    <recommendedName>
        <fullName evidence="6">Outer membrane efflux protein</fullName>
    </recommendedName>
</protein>
<feature type="region of interest" description="Disordered" evidence="3">
    <location>
        <begin position="1"/>
        <end position="21"/>
    </location>
</feature>
<evidence type="ECO:0000256" key="2">
    <source>
        <dbReference type="SAM" id="Coils"/>
    </source>
</evidence>
<evidence type="ECO:0008006" key="6">
    <source>
        <dbReference type="Google" id="ProtNLM"/>
    </source>
</evidence>
<evidence type="ECO:0000256" key="1">
    <source>
        <dbReference type="ARBA" id="ARBA00007613"/>
    </source>
</evidence>
<feature type="coiled-coil region" evidence="2">
    <location>
        <begin position="567"/>
        <end position="594"/>
    </location>
</feature>
<dbReference type="GO" id="GO:0015562">
    <property type="term" value="F:efflux transmembrane transporter activity"/>
    <property type="evidence" value="ECO:0007669"/>
    <property type="project" value="InterPro"/>
</dbReference>
<keyword evidence="2" id="KW-0175">Coiled coil</keyword>
<keyword evidence="5" id="KW-1185">Reference proteome</keyword>
<dbReference type="PANTHER" id="PTHR30203:SF30">
    <property type="entry name" value="OUTER MEMBRANE PROTEIN-RELATED"/>
    <property type="match status" value="1"/>
</dbReference>
<accession>A0A7Z9BM92</accession>
<dbReference type="EMBL" id="CZCU02000122">
    <property type="protein sequence ID" value="VXD15481.1"/>
    <property type="molecule type" value="Genomic_DNA"/>
</dbReference>
<dbReference type="InterPro" id="IPR010131">
    <property type="entry name" value="MdtP/NodT-like"/>
</dbReference>
<dbReference type="AlphaFoldDB" id="A0A7Z9BM92"/>
<evidence type="ECO:0000256" key="3">
    <source>
        <dbReference type="SAM" id="MobiDB-lite"/>
    </source>
</evidence>
<dbReference type="PANTHER" id="PTHR30203">
    <property type="entry name" value="OUTER MEMBRANE CATION EFFLUX PROTEIN"/>
    <property type="match status" value="1"/>
</dbReference>
<proteinExistence type="inferred from homology"/>